<dbReference type="GO" id="GO:0016491">
    <property type="term" value="F:oxidoreductase activity"/>
    <property type="evidence" value="ECO:0007669"/>
    <property type="project" value="InterPro"/>
</dbReference>
<dbReference type="PANTHER" id="PTHR43278:SF4">
    <property type="entry name" value="NAD(P)H-DEPENDENT FMN-CONTAINING OXIDOREDUCTASE YWQN-RELATED"/>
    <property type="match status" value="1"/>
</dbReference>
<gene>
    <name evidence="4" type="ORF">CBF30_03540</name>
</gene>
<sequence>MKVFVFYGKIEKENSTMKFMINALLDELVSQTNEKVVISNLSESDFDIKYCNGCSDCFLKGSCPLVDDMEKIKLGILSSDIILFGSPVYGHAVSGSVKTFFDRITYWTHLFKLSGKFGISLNVSSGNGNEPVKQYMEKIMGNLGLSLVSQISIKSSSYSKEIMLNIAKNEMKKLLITYQNNKYKVSAIQETSFKNFQRLYKGEAGTSFEREYWLSNGMFEVKTLEEYVNSKSIKL</sequence>
<dbReference type="Gene3D" id="3.40.50.360">
    <property type="match status" value="1"/>
</dbReference>
<evidence type="ECO:0000313" key="5">
    <source>
        <dbReference type="Proteomes" id="UP000288669"/>
    </source>
</evidence>
<keyword evidence="2" id="KW-0288">FMN</keyword>
<dbReference type="InterPro" id="IPR051796">
    <property type="entry name" value="ISF_SsuE-like"/>
</dbReference>
<keyword evidence="5" id="KW-1185">Reference proteome</keyword>
<dbReference type="InterPro" id="IPR005025">
    <property type="entry name" value="FMN_Rdtase-like_dom"/>
</dbReference>
<dbReference type="OrthoDB" id="9790975at2"/>
<evidence type="ECO:0000259" key="3">
    <source>
        <dbReference type="Pfam" id="PF03358"/>
    </source>
</evidence>
<accession>A0A430AJN7</accession>
<protein>
    <recommendedName>
        <fullName evidence="3">NADPH-dependent FMN reductase-like domain-containing protein</fullName>
    </recommendedName>
</protein>
<keyword evidence="1" id="KW-0285">Flavoprotein</keyword>
<feature type="domain" description="NADPH-dependent FMN reductase-like" evidence="3">
    <location>
        <begin position="1"/>
        <end position="150"/>
    </location>
</feature>
<evidence type="ECO:0000313" key="4">
    <source>
        <dbReference type="EMBL" id="RSU08326.1"/>
    </source>
</evidence>
<organism evidence="4 5">
    <name type="scientific">Vagococcus entomophilus</name>
    <dbReference type="NCBI Taxonomy" id="1160095"/>
    <lineage>
        <taxon>Bacteria</taxon>
        <taxon>Bacillati</taxon>
        <taxon>Bacillota</taxon>
        <taxon>Bacilli</taxon>
        <taxon>Lactobacillales</taxon>
        <taxon>Enterococcaceae</taxon>
        <taxon>Vagococcus</taxon>
    </lineage>
</organism>
<dbReference type="SUPFAM" id="SSF52218">
    <property type="entry name" value="Flavoproteins"/>
    <property type="match status" value="1"/>
</dbReference>
<dbReference type="EMBL" id="NGJZ01000001">
    <property type="protein sequence ID" value="RSU08326.1"/>
    <property type="molecule type" value="Genomic_DNA"/>
</dbReference>
<evidence type="ECO:0000256" key="2">
    <source>
        <dbReference type="ARBA" id="ARBA00022643"/>
    </source>
</evidence>
<dbReference type="InterPro" id="IPR029039">
    <property type="entry name" value="Flavoprotein-like_sf"/>
</dbReference>
<dbReference type="Pfam" id="PF03358">
    <property type="entry name" value="FMN_red"/>
    <property type="match status" value="1"/>
</dbReference>
<comment type="caution">
    <text evidence="4">The sequence shown here is derived from an EMBL/GenBank/DDBJ whole genome shotgun (WGS) entry which is preliminary data.</text>
</comment>
<dbReference type="RefSeq" id="WP_126822821.1">
    <property type="nucleotide sequence ID" value="NZ_JBHLWU010000001.1"/>
</dbReference>
<name>A0A430AJN7_9ENTE</name>
<proteinExistence type="predicted"/>
<evidence type="ECO:0000256" key="1">
    <source>
        <dbReference type="ARBA" id="ARBA00022630"/>
    </source>
</evidence>
<reference evidence="4 5" key="1">
    <citation type="submission" date="2017-05" db="EMBL/GenBank/DDBJ databases">
        <title>Vagococcus spp. assemblies.</title>
        <authorList>
            <person name="Gulvik C.A."/>
        </authorList>
    </citation>
    <scope>NUCLEOTIDE SEQUENCE [LARGE SCALE GENOMIC DNA]</scope>
    <source>
        <strain evidence="4 5">DSM 24756</strain>
    </source>
</reference>
<dbReference type="PANTHER" id="PTHR43278">
    <property type="entry name" value="NAD(P)H-DEPENDENT FMN-CONTAINING OXIDOREDUCTASE YWQN-RELATED"/>
    <property type="match status" value="1"/>
</dbReference>
<dbReference type="AlphaFoldDB" id="A0A430AJN7"/>
<dbReference type="Proteomes" id="UP000288669">
    <property type="component" value="Unassembled WGS sequence"/>
</dbReference>